<dbReference type="RefSeq" id="WP_092784300.1">
    <property type="nucleotide sequence ID" value="NZ_FOGI01000012.1"/>
</dbReference>
<dbReference type="InterPro" id="IPR046342">
    <property type="entry name" value="CBS_dom_sf"/>
</dbReference>
<dbReference type="Proteomes" id="UP000199051">
    <property type="component" value="Unassembled WGS sequence"/>
</dbReference>
<dbReference type="Pfam" id="PF00571">
    <property type="entry name" value="CBS"/>
    <property type="match status" value="2"/>
</dbReference>
<dbReference type="SMART" id="SM00116">
    <property type="entry name" value="CBS"/>
    <property type="match status" value="2"/>
</dbReference>
<dbReference type="STRING" id="155974.SAMN04487818_112175"/>
<reference evidence="5" key="1">
    <citation type="submission" date="2016-10" db="EMBL/GenBank/DDBJ databases">
        <authorList>
            <person name="Varghese N."/>
            <person name="Submissions S."/>
        </authorList>
    </citation>
    <scope>NUCLEOTIDE SEQUENCE [LARGE SCALE GENOMIC DNA]</scope>
    <source>
        <strain evidence="5">DSM 44260</strain>
    </source>
</reference>
<organism evidence="4 5">
    <name type="scientific">Actinokineospora terrae</name>
    <dbReference type="NCBI Taxonomy" id="155974"/>
    <lineage>
        <taxon>Bacteria</taxon>
        <taxon>Bacillati</taxon>
        <taxon>Actinomycetota</taxon>
        <taxon>Actinomycetes</taxon>
        <taxon>Pseudonocardiales</taxon>
        <taxon>Pseudonocardiaceae</taxon>
        <taxon>Actinokineospora</taxon>
    </lineage>
</organism>
<dbReference type="EMBL" id="FOGI01000012">
    <property type="protein sequence ID" value="SES40250.1"/>
    <property type="molecule type" value="Genomic_DNA"/>
</dbReference>
<dbReference type="PANTHER" id="PTHR43080:SF29">
    <property type="entry name" value="OS02G0818000 PROTEIN"/>
    <property type="match status" value="1"/>
</dbReference>
<dbReference type="AlphaFoldDB" id="A0A1H9X286"/>
<evidence type="ECO:0000256" key="1">
    <source>
        <dbReference type="ARBA" id="ARBA00023122"/>
    </source>
</evidence>
<evidence type="ECO:0000256" key="2">
    <source>
        <dbReference type="PROSITE-ProRule" id="PRU00703"/>
    </source>
</evidence>
<dbReference type="PANTHER" id="PTHR43080">
    <property type="entry name" value="CBS DOMAIN-CONTAINING PROTEIN CBSX3, MITOCHONDRIAL"/>
    <property type="match status" value="1"/>
</dbReference>
<dbReference type="SUPFAM" id="SSF54631">
    <property type="entry name" value="CBS-domain pair"/>
    <property type="match status" value="1"/>
</dbReference>
<sequence length="200" mass="21259">MRARDVMSAPVLTVGPGTPVSRAAELLVDKGYTALPVVDEDQRLIGIVTEADLLRGRFGAEPRVRTGDDPGPPASVAEVMTTPAVAMSAGADAGVLARVMLDDRHRCVPIVDGSRLVGVVTRRDLVRVLARSDEEIAADLRRRLAVFGGPSRWTVRVALGTAEITDRYDEAADRHVARALAEAVPGVVRANVHSEPESAV</sequence>
<name>A0A1H9X286_9PSEU</name>
<evidence type="ECO:0000313" key="5">
    <source>
        <dbReference type="Proteomes" id="UP000199051"/>
    </source>
</evidence>
<dbReference type="InterPro" id="IPR051257">
    <property type="entry name" value="Diverse_CBS-Domain"/>
</dbReference>
<feature type="domain" description="CBS" evidence="3">
    <location>
        <begin position="7"/>
        <end position="66"/>
    </location>
</feature>
<keyword evidence="5" id="KW-1185">Reference proteome</keyword>
<proteinExistence type="predicted"/>
<accession>A0A1H9X286</accession>
<feature type="domain" description="CBS" evidence="3">
    <location>
        <begin position="80"/>
        <end position="135"/>
    </location>
</feature>
<dbReference type="PROSITE" id="PS51371">
    <property type="entry name" value="CBS"/>
    <property type="match status" value="2"/>
</dbReference>
<dbReference type="InterPro" id="IPR000644">
    <property type="entry name" value="CBS_dom"/>
</dbReference>
<keyword evidence="1 2" id="KW-0129">CBS domain</keyword>
<evidence type="ECO:0000313" key="4">
    <source>
        <dbReference type="EMBL" id="SES40250.1"/>
    </source>
</evidence>
<protein>
    <submittedName>
        <fullName evidence="4">CBS domain-containing protein</fullName>
    </submittedName>
</protein>
<evidence type="ECO:0000259" key="3">
    <source>
        <dbReference type="PROSITE" id="PS51371"/>
    </source>
</evidence>
<gene>
    <name evidence="4" type="ORF">SAMN04487818_112175</name>
</gene>
<dbReference type="Gene3D" id="3.10.580.10">
    <property type="entry name" value="CBS-domain"/>
    <property type="match status" value="1"/>
</dbReference>